<reference evidence="3" key="1">
    <citation type="journal article" date="2019" name="Int. J. Syst. Evol. Microbiol.">
        <title>The Global Catalogue of Microorganisms (GCM) 10K type strain sequencing project: providing services to taxonomists for standard genome sequencing and annotation.</title>
        <authorList>
            <consortium name="The Broad Institute Genomics Platform"/>
            <consortium name="The Broad Institute Genome Sequencing Center for Infectious Disease"/>
            <person name="Wu L."/>
            <person name="Ma J."/>
        </authorList>
    </citation>
    <scope>NUCLEOTIDE SEQUENCE [LARGE SCALE GENOMIC DNA]</scope>
    <source>
        <strain evidence="3">NBRC 108730</strain>
    </source>
</reference>
<feature type="compositionally biased region" description="Basic and acidic residues" evidence="1">
    <location>
        <begin position="83"/>
        <end position="93"/>
    </location>
</feature>
<accession>A0ABQ6JL64</accession>
<feature type="compositionally biased region" description="Basic residues" evidence="1">
    <location>
        <begin position="94"/>
        <end position="106"/>
    </location>
</feature>
<comment type="caution">
    <text evidence="2">The sequence shown here is derived from an EMBL/GenBank/DDBJ whole genome shotgun (WGS) entry which is preliminary data.</text>
</comment>
<keyword evidence="3" id="KW-1185">Reference proteome</keyword>
<name>A0ABQ6JL64_9ACTN</name>
<gene>
    <name evidence="2" type="ORF">GCM10025868_42600</name>
</gene>
<evidence type="ECO:0000256" key="1">
    <source>
        <dbReference type="SAM" id="MobiDB-lite"/>
    </source>
</evidence>
<feature type="region of interest" description="Disordered" evidence="1">
    <location>
        <begin position="83"/>
        <end position="106"/>
    </location>
</feature>
<evidence type="ECO:0000313" key="2">
    <source>
        <dbReference type="EMBL" id="GMA89010.1"/>
    </source>
</evidence>
<dbReference type="EMBL" id="BSUZ01000001">
    <property type="protein sequence ID" value="GMA89010.1"/>
    <property type="molecule type" value="Genomic_DNA"/>
</dbReference>
<proteinExistence type="predicted"/>
<dbReference type="Proteomes" id="UP001157017">
    <property type="component" value="Unassembled WGS sequence"/>
</dbReference>
<organism evidence="2 3">
    <name type="scientific">Angustibacter aerolatus</name>
    <dbReference type="NCBI Taxonomy" id="1162965"/>
    <lineage>
        <taxon>Bacteria</taxon>
        <taxon>Bacillati</taxon>
        <taxon>Actinomycetota</taxon>
        <taxon>Actinomycetes</taxon>
        <taxon>Kineosporiales</taxon>
        <taxon>Kineosporiaceae</taxon>
    </lineage>
</organism>
<sequence>MLADPLRSPRYAARSLRAPGSLREKAAFARWAGLAAARHADRLKDAPDEPYGATLRRNGIDGALARSVVQPFLAGVLGEDEGETSRRFVEPGHPRLRPRHAGPARARRAGRPRAACATGCHPVCSTWACAPCRCAAGPW</sequence>
<protein>
    <submittedName>
        <fullName evidence="2">Uncharacterized protein</fullName>
    </submittedName>
</protein>
<evidence type="ECO:0000313" key="3">
    <source>
        <dbReference type="Proteomes" id="UP001157017"/>
    </source>
</evidence>